<name>A0A7S0FFL0_9DINO</name>
<dbReference type="InterPro" id="IPR035999">
    <property type="entry name" value="Sec7_dom_sf"/>
</dbReference>
<proteinExistence type="predicted"/>
<feature type="repeat" description="ANK" evidence="3">
    <location>
        <begin position="132"/>
        <end position="164"/>
    </location>
</feature>
<evidence type="ECO:0000256" key="2">
    <source>
        <dbReference type="ARBA" id="ARBA00023043"/>
    </source>
</evidence>
<protein>
    <recommendedName>
        <fullName evidence="4">SEC7 domain-containing protein</fullName>
    </recommendedName>
</protein>
<accession>A0A7S0FFL0</accession>
<dbReference type="SUPFAM" id="SSF48403">
    <property type="entry name" value="Ankyrin repeat"/>
    <property type="match status" value="1"/>
</dbReference>
<dbReference type="PROSITE" id="PS50190">
    <property type="entry name" value="SEC7"/>
    <property type="match status" value="1"/>
</dbReference>
<dbReference type="Pfam" id="PF12796">
    <property type="entry name" value="Ank_2"/>
    <property type="match status" value="1"/>
</dbReference>
<dbReference type="AlphaFoldDB" id="A0A7S0FFL0"/>
<dbReference type="GO" id="GO:0085020">
    <property type="term" value="P:protein K6-linked ubiquitination"/>
    <property type="evidence" value="ECO:0007669"/>
    <property type="project" value="TreeGrafter"/>
</dbReference>
<gene>
    <name evidence="5" type="ORF">PBAH0796_LOCUS13799</name>
</gene>
<dbReference type="InterPro" id="IPR002110">
    <property type="entry name" value="Ankyrin_rpt"/>
</dbReference>
<dbReference type="Pfam" id="PF01369">
    <property type="entry name" value="Sec7"/>
    <property type="match status" value="1"/>
</dbReference>
<dbReference type="GO" id="GO:0032012">
    <property type="term" value="P:regulation of ARF protein signal transduction"/>
    <property type="evidence" value="ECO:0007669"/>
    <property type="project" value="InterPro"/>
</dbReference>
<organism evidence="5">
    <name type="scientific">Pyrodinium bahamense</name>
    <dbReference type="NCBI Taxonomy" id="73915"/>
    <lineage>
        <taxon>Eukaryota</taxon>
        <taxon>Sar</taxon>
        <taxon>Alveolata</taxon>
        <taxon>Dinophyceae</taxon>
        <taxon>Gonyaulacales</taxon>
        <taxon>Pyrocystaceae</taxon>
        <taxon>Pyrodinium</taxon>
    </lineage>
</organism>
<dbReference type="SUPFAM" id="SSF48425">
    <property type="entry name" value="Sec7 domain"/>
    <property type="match status" value="1"/>
</dbReference>
<dbReference type="Gene3D" id="1.25.40.20">
    <property type="entry name" value="Ankyrin repeat-containing domain"/>
    <property type="match status" value="1"/>
</dbReference>
<feature type="repeat" description="ANK" evidence="3">
    <location>
        <begin position="99"/>
        <end position="131"/>
    </location>
</feature>
<dbReference type="GO" id="GO:0005085">
    <property type="term" value="F:guanyl-nucleotide exchange factor activity"/>
    <property type="evidence" value="ECO:0007669"/>
    <property type="project" value="InterPro"/>
</dbReference>
<keyword evidence="1" id="KW-0677">Repeat</keyword>
<evidence type="ECO:0000313" key="5">
    <source>
        <dbReference type="EMBL" id="CAD8358449.1"/>
    </source>
</evidence>
<reference evidence="5" key="1">
    <citation type="submission" date="2021-01" db="EMBL/GenBank/DDBJ databases">
        <authorList>
            <person name="Corre E."/>
            <person name="Pelletier E."/>
            <person name="Niang G."/>
            <person name="Scheremetjew M."/>
            <person name="Finn R."/>
            <person name="Kale V."/>
            <person name="Holt S."/>
            <person name="Cochrane G."/>
            <person name="Meng A."/>
            <person name="Brown T."/>
            <person name="Cohen L."/>
        </authorList>
    </citation>
    <scope>NUCLEOTIDE SEQUENCE</scope>
    <source>
        <strain evidence="5">Pbaha01</strain>
    </source>
</reference>
<dbReference type="InterPro" id="IPR036770">
    <property type="entry name" value="Ankyrin_rpt-contain_sf"/>
</dbReference>
<evidence type="ECO:0000256" key="3">
    <source>
        <dbReference type="PROSITE-ProRule" id="PRU00023"/>
    </source>
</evidence>
<dbReference type="EMBL" id="HBEG01022749">
    <property type="protein sequence ID" value="CAD8358449.1"/>
    <property type="molecule type" value="Transcribed_RNA"/>
</dbReference>
<dbReference type="PROSITE" id="PS50088">
    <property type="entry name" value="ANK_REPEAT"/>
    <property type="match status" value="2"/>
</dbReference>
<evidence type="ECO:0000256" key="1">
    <source>
        <dbReference type="ARBA" id="ARBA00022737"/>
    </source>
</evidence>
<feature type="domain" description="SEC7" evidence="4">
    <location>
        <begin position="236"/>
        <end position="448"/>
    </location>
</feature>
<evidence type="ECO:0000259" key="4">
    <source>
        <dbReference type="PROSITE" id="PS50190"/>
    </source>
</evidence>
<keyword evidence="2 3" id="KW-0040">ANK repeat</keyword>
<dbReference type="SMART" id="SM00248">
    <property type="entry name" value="ANK"/>
    <property type="match status" value="2"/>
</dbReference>
<dbReference type="GO" id="GO:0004842">
    <property type="term" value="F:ubiquitin-protein transferase activity"/>
    <property type="evidence" value="ECO:0007669"/>
    <property type="project" value="TreeGrafter"/>
</dbReference>
<sequence>MGAKYTCPQAVCCQSPPPGCCCDDIAEENAPSSGIMSVQGIAVLQWGPGSAPIGKVLDETLGHLGTLDRHLLLFSSTSSLAAVRWLLHLGACWDASDANGSTCLHVACRNGGLSIVMELLRHKPLIEATDVASWTPLHIAAHMGRREAVVRLLAARASPHRRNAMGHTPAQICIDQSTKDALMLEPWPQEDGESKLSDVPLNQVPRNDSVGIPIECEPELFFVTPEPAIRDTANLKAKLVLVAVRIFNLQPSYGLAFIVATGLTDSYTQAMKLIMRTGEASRGRVGGFLGATFSLCPLVRFGIFDSMALLHTGVVSALVLAFHSMQLPEDLQMIDRLVRAVALVWWRKHRAEAQSRGRTGTEGNVQDLSTHGELVGHDLLQYLASSDVLSQLMFSTVLLHWFVHGSGRGKRREMPAEAWLALNRGIENGGTDVPDHVQLRIHSIVSRKFITQLCLATSAGGLLSSTSEAMSECIARTLNGPGIDASAPSSPATSPREVYEPEVCLQAKRGTPAGPSALASSASIEGWVQILGGDLPFPTNEVDIYAGVPEASCRFEDSGGSGLYGMAVDEPMPLDGPDMPGPSADGHAWASLCYVMLFFSVRPALDPAGAPYGVIDARRMRIASVDSKTSVVKFVGHFLDASQENAAAPANVAVEGDAPVSVVLLLPDGRWREVRIPKLEMKFPCSEEMQAWVTKLVRGPLSCKTHAL</sequence>
<dbReference type="InterPro" id="IPR023394">
    <property type="entry name" value="Sec7_C_sf"/>
</dbReference>
<dbReference type="PANTHER" id="PTHR24171">
    <property type="entry name" value="ANKYRIN REPEAT DOMAIN-CONTAINING PROTEIN 39-RELATED"/>
    <property type="match status" value="1"/>
</dbReference>
<dbReference type="PANTHER" id="PTHR24171:SF8">
    <property type="entry name" value="BRCA1-ASSOCIATED RING DOMAIN PROTEIN 1"/>
    <property type="match status" value="1"/>
</dbReference>
<dbReference type="InterPro" id="IPR000904">
    <property type="entry name" value="Sec7_dom"/>
</dbReference>
<dbReference type="Gene3D" id="1.10.1000.11">
    <property type="entry name" value="Arf Nucleotide-binding Site Opener,domain 2"/>
    <property type="match status" value="1"/>
</dbReference>